<dbReference type="InterPro" id="IPR006028">
    <property type="entry name" value="GABAA/Glycine_rcpt"/>
</dbReference>
<dbReference type="GO" id="GO:0005230">
    <property type="term" value="F:extracellular ligand-gated monoatomic ion channel activity"/>
    <property type="evidence" value="ECO:0007669"/>
    <property type="project" value="InterPro"/>
</dbReference>
<evidence type="ECO:0000256" key="7">
    <source>
        <dbReference type="ARBA" id="ARBA00023303"/>
    </source>
</evidence>
<evidence type="ECO:0000256" key="6">
    <source>
        <dbReference type="ARBA" id="ARBA00023136"/>
    </source>
</evidence>
<dbReference type="AlphaFoldDB" id="A0AAV6TVD9"/>
<gene>
    <name evidence="10" type="ORF">JTE90_007399</name>
</gene>
<evidence type="ECO:0000256" key="4">
    <source>
        <dbReference type="ARBA" id="ARBA00022475"/>
    </source>
</evidence>
<evidence type="ECO:0000313" key="10">
    <source>
        <dbReference type="EMBL" id="KAG8175699.1"/>
    </source>
</evidence>
<reference evidence="10 11" key="1">
    <citation type="journal article" date="2022" name="Nat. Ecol. Evol.">
        <title>A masculinizing supergene underlies an exaggerated male reproductive morph in a spider.</title>
        <authorList>
            <person name="Hendrickx F."/>
            <person name="De Corte Z."/>
            <person name="Sonet G."/>
            <person name="Van Belleghem S.M."/>
            <person name="Kostlbacher S."/>
            <person name="Vangestel C."/>
        </authorList>
    </citation>
    <scope>NUCLEOTIDE SEQUENCE [LARGE SCALE GENOMIC DNA]</scope>
    <source>
        <strain evidence="10">W744_W776</strain>
    </source>
</reference>
<dbReference type="PRINTS" id="PR00253">
    <property type="entry name" value="GABAARECEPTR"/>
</dbReference>
<accession>A0AAV6TVD9</accession>
<dbReference type="Gene3D" id="2.70.170.10">
    <property type="entry name" value="Neurotransmitter-gated ion-channel ligand-binding domain"/>
    <property type="match status" value="1"/>
</dbReference>
<dbReference type="EMBL" id="JAFNEN010000961">
    <property type="protein sequence ID" value="KAG8175699.1"/>
    <property type="molecule type" value="Genomic_DNA"/>
</dbReference>
<feature type="transmembrane region" description="Helical" evidence="8">
    <location>
        <begin position="598"/>
        <end position="617"/>
    </location>
</feature>
<keyword evidence="4" id="KW-1003">Cell membrane</keyword>
<dbReference type="SUPFAM" id="SSF63712">
    <property type="entry name" value="Nicotinic receptor ligand binding domain-like"/>
    <property type="match status" value="1"/>
</dbReference>
<evidence type="ECO:0000256" key="1">
    <source>
        <dbReference type="ARBA" id="ARBA00004141"/>
    </source>
</evidence>
<sequence>MKDLGRLHYCLGTEFSQDEGKLKMSRVKYIDDLLRKFNMQDAKTVTTPMDPNQKLTTEMCPKNDAERSEMEDIPYQTSSGSLMYLSVSSYQIRHHTQRECPKPIQQQYRKAPLASSEQNPQIPETHQGPRHRNYKFYKEYETSEGLKWRCTTRKCNAKIYTNADESTILKSDLSHNHLPDPDKKLSLQIVTNSSKRKATENISERPSKVIRQEISDKCSTRYEEVFKILVEQCGTLGRDFKPQKVVCDFEEAIHIAVEKVWPETEIVGCRFHLTQSWWRKIQEFGLTKEYKDEDSEIGKWLRLHFSLPLLPPEEVSEAFVDDLMTIQPRDPRTIRFSDYLTDTYVAEEARFPPHIWASNTMDSDRTTNACESFHSHFNETFENTHPNIFVFTEKLKEFHIQIYVLKQSVGIPYISTNKKYLKKKNIMEKLLHRYNLIISCRMNFLYYPMDTQLCFITMTLSLIISVSNGENKVILHWKKDTGEGELFPAIRFANEVEALKYRIDPPKTYKTVDQWTTGNYTVLYANFTFVRLLSGSLLNTYVPSTLIVCFSWLSFWLEVTAVPARVTLGATSLLTLVTQMVQSRQGLPPISYMTAMDIWLFACLLTVFGSLLAFAFSSHFHVLQKSKNSSQNAVHQTINSEAIGSSYNLRIRKSTRFLTNQSNKIASKILKAEKTPQSAWEQLKDAPLDKYFRIAFPLTFTTFALIYWTFYLSYT</sequence>
<dbReference type="InterPro" id="IPR006201">
    <property type="entry name" value="Neur_channel"/>
</dbReference>
<dbReference type="GO" id="GO:0099095">
    <property type="term" value="F:ligand-gated monoatomic anion channel activity"/>
    <property type="evidence" value="ECO:0007669"/>
    <property type="project" value="UniProtKB-ARBA"/>
</dbReference>
<comment type="caution">
    <text evidence="10">The sequence shown here is derived from an EMBL/GenBank/DDBJ whole genome shotgun (WGS) entry which is preliminary data.</text>
</comment>
<dbReference type="PROSITE" id="PS00236">
    <property type="entry name" value="NEUROTR_ION_CHANNEL"/>
    <property type="match status" value="1"/>
</dbReference>
<dbReference type="InterPro" id="IPR036734">
    <property type="entry name" value="Neur_chan_lig-bd_sf"/>
</dbReference>
<feature type="transmembrane region" description="Helical" evidence="8">
    <location>
        <begin position="537"/>
        <end position="557"/>
    </location>
</feature>
<evidence type="ECO:0000256" key="3">
    <source>
        <dbReference type="ARBA" id="ARBA00022448"/>
    </source>
</evidence>
<evidence type="ECO:0000259" key="9">
    <source>
        <dbReference type="Pfam" id="PF02932"/>
    </source>
</evidence>
<dbReference type="InterPro" id="IPR038050">
    <property type="entry name" value="Neuro_actylchol_rec"/>
</dbReference>
<dbReference type="CDD" id="cd19049">
    <property type="entry name" value="LGIC_TM_anion"/>
    <property type="match status" value="1"/>
</dbReference>
<protein>
    <recommendedName>
        <fullName evidence="9">Neurotransmitter-gated ion-channel transmembrane domain-containing protein</fullName>
    </recommendedName>
</protein>
<evidence type="ECO:0000256" key="5">
    <source>
        <dbReference type="ARBA" id="ARBA00023065"/>
    </source>
</evidence>
<dbReference type="PANTHER" id="PTHR18945">
    <property type="entry name" value="NEUROTRANSMITTER GATED ION CHANNEL"/>
    <property type="match status" value="1"/>
</dbReference>
<keyword evidence="3" id="KW-0813">Transport</keyword>
<proteinExistence type="predicted"/>
<evidence type="ECO:0000313" key="11">
    <source>
        <dbReference type="Proteomes" id="UP000827092"/>
    </source>
</evidence>
<dbReference type="GO" id="GO:0005254">
    <property type="term" value="F:chloride channel activity"/>
    <property type="evidence" value="ECO:0007669"/>
    <property type="project" value="UniProtKB-ARBA"/>
</dbReference>
<dbReference type="GO" id="GO:0004888">
    <property type="term" value="F:transmembrane signaling receptor activity"/>
    <property type="evidence" value="ECO:0007669"/>
    <property type="project" value="InterPro"/>
</dbReference>
<dbReference type="GO" id="GO:0005886">
    <property type="term" value="C:plasma membrane"/>
    <property type="evidence" value="ECO:0007669"/>
    <property type="project" value="UniProtKB-SubCell"/>
</dbReference>
<dbReference type="InterPro" id="IPR018000">
    <property type="entry name" value="Neurotransmitter_ion_chnl_CS"/>
</dbReference>
<comment type="subcellular location">
    <subcellularLocation>
        <location evidence="2">Cell membrane</location>
    </subcellularLocation>
    <subcellularLocation>
        <location evidence="1">Membrane</location>
        <topology evidence="1">Multi-pass membrane protein</topology>
    </subcellularLocation>
</comment>
<dbReference type="Proteomes" id="UP000827092">
    <property type="component" value="Unassembled WGS sequence"/>
</dbReference>
<dbReference type="InterPro" id="IPR006029">
    <property type="entry name" value="Neurotrans-gated_channel_TM"/>
</dbReference>
<keyword evidence="5" id="KW-0406">Ion transport</keyword>
<organism evidence="10 11">
    <name type="scientific">Oedothorax gibbosus</name>
    <dbReference type="NCBI Taxonomy" id="931172"/>
    <lineage>
        <taxon>Eukaryota</taxon>
        <taxon>Metazoa</taxon>
        <taxon>Ecdysozoa</taxon>
        <taxon>Arthropoda</taxon>
        <taxon>Chelicerata</taxon>
        <taxon>Arachnida</taxon>
        <taxon>Araneae</taxon>
        <taxon>Araneomorphae</taxon>
        <taxon>Entelegynae</taxon>
        <taxon>Araneoidea</taxon>
        <taxon>Linyphiidae</taxon>
        <taxon>Erigoninae</taxon>
        <taxon>Oedothorax</taxon>
    </lineage>
</organism>
<keyword evidence="11" id="KW-1185">Reference proteome</keyword>
<keyword evidence="7" id="KW-0407">Ion channel</keyword>
<name>A0AAV6TVD9_9ARAC</name>
<evidence type="ECO:0000256" key="2">
    <source>
        <dbReference type="ARBA" id="ARBA00004236"/>
    </source>
</evidence>
<evidence type="ECO:0000256" key="8">
    <source>
        <dbReference type="SAM" id="Phobius"/>
    </source>
</evidence>
<dbReference type="Gene3D" id="2.20.25.240">
    <property type="match status" value="1"/>
</dbReference>
<keyword evidence="8" id="KW-1133">Transmembrane helix</keyword>
<dbReference type="SUPFAM" id="SSF90112">
    <property type="entry name" value="Neurotransmitter-gated ion-channel transmembrane pore"/>
    <property type="match status" value="1"/>
</dbReference>
<dbReference type="Gene3D" id="1.20.58.390">
    <property type="entry name" value="Neurotransmitter-gated ion-channel transmembrane domain"/>
    <property type="match status" value="1"/>
</dbReference>
<feature type="transmembrane region" description="Helical" evidence="8">
    <location>
        <begin position="691"/>
        <end position="710"/>
    </location>
</feature>
<keyword evidence="8" id="KW-0812">Transmembrane</keyword>
<keyword evidence="6 8" id="KW-0472">Membrane</keyword>
<dbReference type="InterPro" id="IPR036719">
    <property type="entry name" value="Neuro-gated_channel_TM_sf"/>
</dbReference>
<feature type="domain" description="Neurotransmitter-gated ion-channel transmembrane" evidence="9">
    <location>
        <begin position="540"/>
        <end position="637"/>
    </location>
</feature>
<dbReference type="Pfam" id="PF02932">
    <property type="entry name" value="Neur_chan_memb"/>
    <property type="match status" value="1"/>
</dbReference>